<name>A0ABP8AHV0_9ACTN</name>
<keyword evidence="3" id="KW-1185">Reference proteome</keyword>
<evidence type="ECO:0000313" key="2">
    <source>
        <dbReference type="EMBL" id="GAA4184188.1"/>
    </source>
</evidence>
<feature type="region of interest" description="Disordered" evidence="1">
    <location>
        <begin position="1"/>
        <end position="29"/>
    </location>
</feature>
<reference evidence="3" key="1">
    <citation type="journal article" date="2019" name="Int. J. Syst. Evol. Microbiol.">
        <title>The Global Catalogue of Microorganisms (GCM) 10K type strain sequencing project: providing services to taxonomists for standard genome sequencing and annotation.</title>
        <authorList>
            <consortium name="The Broad Institute Genomics Platform"/>
            <consortium name="The Broad Institute Genome Sequencing Center for Infectious Disease"/>
            <person name="Wu L."/>
            <person name="Ma J."/>
        </authorList>
    </citation>
    <scope>NUCLEOTIDE SEQUENCE [LARGE SCALE GENOMIC DNA]</scope>
    <source>
        <strain evidence="3">JCM 17388</strain>
    </source>
</reference>
<proteinExistence type="predicted"/>
<protein>
    <submittedName>
        <fullName evidence="2">Uncharacterized protein</fullName>
    </submittedName>
</protein>
<gene>
    <name evidence="2" type="ORF">GCM10022252_12670</name>
</gene>
<sequence length="60" mass="6712">MEELSDHAHLQSAFRGRAGGGQEQRPRSDRVLSEMINELGFTACHPAADKYYMPVPFGTF</sequence>
<dbReference type="EMBL" id="BAABAQ010000002">
    <property type="protein sequence ID" value="GAA4184188.1"/>
    <property type="molecule type" value="Genomic_DNA"/>
</dbReference>
<dbReference type="Proteomes" id="UP001501251">
    <property type="component" value="Unassembled WGS sequence"/>
</dbReference>
<accession>A0ABP8AHV0</accession>
<comment type="caution">
    <text evidence="2">The sequence shown here is derived from an EMBL/GenBank/DDBJ whole genome shotgun (WGS) entry which is preliminary data.</text>
</comment>
<evidence type="ECO:0000313" key="3">
    <source>
        <dbReference type="Proteomes" id="UP001501251"/>
    </source>
</evidence>
<organism evidence="2 3">
    <name type="scientific">Streptosporangium oxazolinicum</name>
    <dbReference type="NCBI Taxonomy" id="909287"/>
    <lineage>
        <taxon>Bacteria</taxon>
        <taxon>Bacillati</taxon>
        <taxon>Actinomycetota</taxon>
        <taxon>Actinomycetes</taxon>
        <taxon>Streptosporangiales</taxon>
        <taxon>Streptosporangiaceae</taxon>
        <taxon>Streptosporangium</taxon>
    </lineage>
</organism>
<evidence type="ECO:0000256" key="1">
    <source>
        <dbReference type="SAM" id="MobiDB-lite"/>
    </source>
</evidence>